<sequence length="791" mass="81879">MPSACVKALVLLLASSAAQGGRVPAIPAGHRAQYSLQHADGSFKYGWDTGRGSTAQVEGDANNEVRGSYSAGPGLQVHYTAGVNGYVPTLVADGQGQGHAPPATPAPQGVKSGWSSGWSVGAPAVYAPAAHAPAVKGAHVGPAGPLRPDGSYSFSYSTGDQSRHESADAANNVRGTFSFRTEEGDRTVNYHAGANTGFVAQGAHLPTPPPLLLIPAVAIPVQIPVQGNGRWEQAGGQWDADEPEPQPEPSGPADASYQFGYQSKDGSRQEAADAGGNVQGSYSYTSPDGVQRRVDYEAGANKGFVANVQPKDEPAGPAGGIQTSWQSGGDDSLQQVLDSAQQLDLGGDGPKQPPVGGDANTQSVRGADGSYAFSYSTKDQSRQEQGDPKNNVEGSYTFVAKDDGKERRVDYYAGANTGFVAELSESGGPAKGPGVKGPSTQAPIAQEPIGQEPIDGQELIGQEPVGQEPIGQEQVTETPIQQADNPDLDIRVDDKIDLRVGTGGDDSQQTTDGGEGSGGGDGGDTQSSRGPDGSYAFSYSTKDQSREEQADAKNNVKGSFSFVAPDGVPRRVDYEAGAGKGFVAKGDHLPKQEVLPGNEAMGQQQQTQQSWDDGQQTQSPEDGDEQQTQGPEVGDGGSGDGSYSYSYETDSSRKQESADAAGNVQGSFSYNDGTGQTKTVTYTARRGEGFKAEGDHLPKPGQFLAAAAAAGVGGSVHGGAYGRGRGRLRPPVGIKSLQPAATWSQAPSQPAATWPNGLHPQGPPQDASVRTYLPPGVPGHKVGYVYEAKTR</sequence>
<protein>
    <submittedName>
        <fullName evidence="6">Uncharacterized protein LOC117642099</fullName>
    </submittedName>
</protein>
<proteinExistence type="predicted"/>
<gene>
    <name evidence="6" type="primary">LOC117642099</name>
</gene>
<dbReference type="PANTHER" id="PTHR10380">
    <property type="entry name" value="CUTICLE PROTEIN"/>
    <property type="match status" value="1"/>
</dbReference>
<dbReference type="RefSeq" id="XP_034235830.1">
    <property type="nucleotide sequence ID" value="XM_034379939.1"/>
</dbReference>
<evidence type="ECO:0000313" key="6">
    <source>
        <dbReference type="RefSeq" id="XP_034235830.1"/>
    </source>
</evidence>
<dbReference type="InParanoid" id="A0A6P8YG06"/>
<feature type="compositionally biased region" description="Polar residues" evidence="3">
    <location>
        <begin position="473"/>
        <end position="484"/>
    </location>
</feature>
<feature type="compositionally biased region" description="Polar residues" evidence="3">
    <location>
        <begin position="279"/>
        <end position="288"/>
    </location>
</feature>
<feature type="region of interest" description="Disordered" evidence="3">
    <location>
        <begin position="307"/>
        <end position="407"/>
    </location>
</feature>
<dbReference type="InterPro" id="IPR050468">
    <property type="entry name" value="Cuticle_Struct_Prot"/>
</dbReference>
<name>A0A6P8YG06_THRPL</name>
<dbReference type="PROSITE" id="PS51155">
    <property type="entry name" value="CHIT_BIND_RR_2"/>
    <property type="match status" value="5"/>
</dbReference>
<feature type="compositionally biased region" description="Gly residues" evidence="3">
    <location>
        <begin position="513"/>
        <end position="523"/>
    </location>
</feature>
<feature type="region of interest" description="Disordered" evidence="3">
    <location>
        <begin position="739"/>
        <end position="775"/>
    </location>
</feature>
<reference evidence="6" key="1">
    <citation type="submission" date="2025-08" db="UniProtKB">
        <authorList>
            <consortium name="RefSeq"/>
        </authorList>
    </citation>
    <scope>IDENTIFICATION</scope>
    <source>
        <tissue evidence="6">Total insect</tissue>
    </source>
</reference>
<feature type="region of interest" description="Disordered" evidence="3">
    <location>
        <begin position="151"/>
        <end position="171"/>
    </location>
</feature>
<evidence type="ECO:0000256" key="3">
    <source>
        <dbReference type="SAM" id="MobiDB-lite"/>
    </source>
</evidence>
<feature type="region of interest" description="Disordered" evidence="3">
    <location>
        <begin position="422"/>
        <end position="682"/>
    </location>
</feature>
<dbReference type="GeneID" id="117642099"/>
<feature type="compositionally biased region" description="Polar residues" evidence="3">
    <location>
        <begin position="664"/>
        <end position="682"/>
    </location>
</feature>
<dbReference type="AlphaFoldDB" id="A0A6P8YG06"/>
<evidence type="ECO:0000256" key="2">
    <source>
        <dbReference type="PROSITE-ProRule" id="PRU00497"/>
    </source>
</evidence>
<feature type="compositionally biased region" description="Polar residues" evidence="3">
    <location>
        <begin position="739"/>
        <end position="751"/>
    </location>
</feature>
<dbReference type="InterPro" id="IPR000618">
    <property type="entry name" value="Insect_cuticle"/>
</dbReference>
<dbReference type="GO" id="GO:0062129">
    <property type="term" value="C:chitin-based extracellular matrix"/>
    <property type="evidence" value="ECO:0007669"/>
    <property type="project" value="TreeGrafter"/>
</dbReference>
<feature type="region of interest" description="Disordered" evidence="3">
    <location>
        <begin position="229"/>
        <end position="289"/>
    </location>
</feature>
<dbReference type="Pfam" id="PF00379">
    <property type="entry name" value="Chitin_bind_4"/>
    <property type="match status" value="6"/>
</dbReference>
<feature type="signal peptide" evidence="4">
    <location>
        <begin position="1"/>
        <end position="20"/>
    </location>
</feature>
<feature type="chain" id="PRO_5028021376" evidence="4">
    <location>
        <begin position="21"/>
        <end position="791"/>
    </location>
</feature>
<organism evidence="6">
    <name type="scientific">Thrips palmi</name>
    <name type="common">Melon thrips</name>
    <dbReference type="NCBI Taxonomy" id="161013"/>
    <lineage>
        <taxon>Eukaryota</taxon>
        <taxon>Metazoa</taxon>
        <taxon>Ecdysozoa</taxon>
        <taxon>Arthropoda</taxon>
        <taxon>Hexapoda</taxon>
        <taxon>Insecta</taxon>
        <taxon>Pterygota</taxon>
        <taxon>Neoptera</taxon>
        <taxon>Paraneoptera</taxon>
        <taxon>Thysanoptera</taxon>
        <taxon>Terebrantia</taxon>
        <taxon>Thripoidea</taxon>
        <taxon>Thripidae</taxon>
        <taxon>Thrips</taxon>
    </lineage>
</organism>
<dbReference type="GO" id="GO:0008010">
    <property type="term" value="F:structural constituent of chitin-based larval cuticle"/>
    <property type="evidence" value="ECO:0007669"/>
    <property type="project" value="TreeGrafter"/>
</dbReference>
<keyword evidence="5" id="KW-1185">Reference proteome</keyword>
<evidence type="ECO:0000313" key="5">
    <source>
        <dbReference type="Proteomes" id="UP000515158"/>
    </source>
</evidence>
<evidence type="ECO:0000256" key="1">
    <source>
        <dbReference type="ARBA" id="ARBA00022460"/>
    </source>
</evidence>
<dbReference type="Proteomes" id="UP000515158">
    <property type="component" value="Unplaced"/>
</dbReference>
<dbReference type="PRINTS" id="PR00947">
    <property type="entry name" value="CUTICLE"/>
</dbReference>
<keyword evidence="4" id="KW-0732">Signal</keyword>
<dbReference type="PANTHER" id="PTHR10380:SF173">
    <property type="entry name" value="CUTICULAR PROTEIN 47EF, ISOFORM C-RELATED"/>
    <property type="match status" value="1"/>
</dbReference>
<dbReference type="KEGG" id="tpal:117642099"/>
<feature type="compositionally biased region" description="Basic and acidic residues" evidence="3">
    <location>
        <begin position="488"/>
        <end position="498"/>
    </location>
</feature>
<accession>A0A6P8YG06</accession>
<feature type="compositionally biased region" description="Polar residues" evidence="3">
    <location>
        <begin position="321"/>
        <end position="342"/>
    </location>
</feature>
<dbReference type="OrthoDB" id="6436213at2759"/>
<evidence type="ECO:0000256" key="4">
    <source>
        <dbReference type="SAM" id="SignalP"/>
    </source>
</evidence>
<dbReference type="PROSITE" id="PS00233">
    <property type="entry name" value="CHIT_BIND_RR_1"/>
    <property type="match status" value="2"/>
</dbReference>
<feature type="region of interest" description="Disordered" evidence="3">
    <location>
        <begin position="92"/>
        <end position="114"/>
    </location>
</feature>
<feature type="compositionally biased region" description="Low complexity" evidence="3">
    <location>
        <begin position="602"/>
        <end position="619"/>
    </location>
</feature>
<keyword evidence="1 2" id="KW-0193">Cuticle</keyword>
<dbReference type="InterPro" id="IPR031311">
    <property type="entry name" value="CHIT_BIND_RR_consensus"/>
</dbReference>